<feature type="non-terminal residue" evidence="3">
    <location>
        <position position="1"/>
    </location>
</feature>
<evidence type="ECO:0000313" key="3">
    <source>
        <dbReference type="EMBL" id="GAF95998.1"/>
    </source>
</evidence>
<name>X0TR32_9ZZZZ</name>
<feature type="transmembrane region" description="Helical" evidence="2">
    <location>
        <begin position="215"/>
        <end position="234"/>
    </location>
</feature>
<protein>
    <recommendedName>
        <fullName evidence="4">Glycosyltransferase RgtA/B/C/D-like domain-containing protein</fullName>
    </recommendedName>
</protein>
<keyword evidence="2" id="KW-0812">Transmembrane</keyword>
<feature type="non-terminal residue" evidence="3">
    <location>
        <position position="276"/>
    </location>
</feature>
<evidence type="ECO:0000256" key="2">
    <source>
        <dbReference type="SAM" id="Phobius"/>
    </source>
</evidence>
<proteinExistence type="predicted"/>
<reference evidence="3" key="1">
    <citation type="journal article" date="2014" name="Front. Microbiol.">
        <title>High frequency of phylogenetically diverse reductive dehalogenase-homologous genes in deep subseafloor sedimentary metagenomes.</title>
        <authorList>
            <person name="Kawai M."/>
            <person name="Futagami T."/>
            <person name="Toyoda A."/>
            <person name="Takaki Y."/>
            <person name="Nishi S."/>
            <person name="Hori S."/>
            <person name="Arai W."/>
            <person name="Tsubouchi T."/>
            <person name="Morono Y."/>
            <person name="Uchiyama I."/>
            <person name="Ito T."/>
            <person name="Fujiyama A."/>
            <person name="Inagaki F."/>
            <person name="Takami H."/>
        </authorList>
    </citation>
    <scope>NUCLEOTIDE SEQUENCE</scope>
    <source>
        <strain evidence="3">Expedition CK06-06</strain>
    </source>
</reference>
<comment type="caution">
    <text evidence="3">The sequence shown here is derived from an EMBL/GenBank/DDBJ whole genome shotgun (WGS) entry which is preliminary data.</text>
</comment>
<evidence type="ECO:0000256" key="1">
    <source>
        <dbReference type="SAM" id="MobiDB-lite"/>
    </source>
</evidence>
<sequence length="276" mass="29842">FTFAAIAAGWRYACTRRIGWALTTGACLGLMHATKETCIIAYGAMAAALLGTLVWRRLSPTGESPVPQTVRSEPKCSVTPCGWRETRVRRSRGLSACGHAQAGETLQTESTSSKEDGAPGDLSPTIRGDRVHVGRRANGVQSHLSIKAFVVGAVVAVVVSITLFSAFFTNASGPIDSLRTYATYFDRAGGHGVHNHPWHYYFRILLYFHYPPAPVWSEGLIVLLAIIGAGVVVFGKGIRSGHDLPGRHPSWCRLPESQRQLGGCQRQLAASDQTQE</sequence>
<feature type="region of interest" description="Disordered" evidence="1">
    <location>
        <begin position="102"/>
        <end position="128"/>
    </location>
</feature>
<gene>
    <name evidence="3" type="ORF">S01H1_30214</name>
</gene>
<feature type="transmembrane region" description="Helical" evidence="2">
    <location>
        <begin position="144"/>
        <end position="168"/>
    </location>
</feature>
<dbReference type="AlphaFoldDB" id="X0TR32"/>
<keyword evidence="2" id="KW-0472">Membrane</keyword>
<organism evidence="3">
    <name type="scientific">marine sediment metagenome</name>
    <dbReference type="NCBI Taxonomy" id="412755"/>
    <lineage>
        <taxon>unclassified sequences</taxon>
        <taxon>metagenomes</taxon>
        <taxon>ecological metagenomes</taxon>
    </lineage>
</organism>
<accession>X0TR32</accession>
<evidence type="ECO:0008006" key="4">
    <source>
        <dbReference type="Google" id="ProtNLM"/>
    </source>
</evidence>
<dbReference type="EMBL" id="BARS01018575">
    <property type="protein sequence ID" value="GAF95998.1"/>
    <property type="molecule type" value="Genomic_DNA"/>
</dbReference>
<keyword evidence="2" id="KW-1133">Transmembrane helix</keyword>